<evidence type="ECO:0000313" key="2">
    <source>
        <dbReference type="EMBL" id="OGG06296.1"/>
    </source>
</evidence>
<dbReference type="EMBL" id="MFJF01000017">
    <property type="protein sequence ID" value="OGG06296.1"/>
    <property type="molecule type" value="Genomic_DNA"/>
</dbReference>
<comment type="caution">
    <text evidence="2">The sequence shown here is derived from an EMBL/GenBank/DDBJ whole genome shotgun (WGS) entry which is preliminary data.</text>
</comment>
<gene>
    <name evidence="2" type="ORF">A2777_05275</name>
</gene>
<evidence type="ECO:0000313" key="3">
    <source>
        <dbReference type="Proteomes" id="UP000177354"/>
    </source>
</evidence>
<sequence length="365" mass="40513">MKIRLKIYNSMRKTFLIKLFLSAIFFLPLFFVLTQSASAASPSYPVDELKKCRNVRECALYCQIPQNTPACWAYSHYVLQGRVLGVTTVTDDEKAGKAGITFPVKELGDCESIDDCRDYCSLEDNKETCRDYSIKKKIIKTTVRQISNTILTAARTELGCDSKTSCHNYCRQPENMDICRSFGEKHDLIKAVQAKSFHPEIWAKAKKELKCEDELSCKNFCSHPDNKKICAAFKTKYMAVQQISSKNSTIMQELIRGGKCENEKECLSYCQKYPDDCPGFKDSKLSPDTAPGSVKTFLGPGGCKTEAECYQYCLANPDGCPAMPKKQGSNFGSLPATTPLKTTPAKATVSPGPADSPTPSLEETS</sequence>
<accession>A0A1F5Z1L3</accession>
<dbReference type="Proteomes" id="UP000177354">
    <property type="component" value="Unassembled WGS sequence"/>
</dbReference>
<feature type="compositionally biased region" description="Low complexity" evidence="1">
    <location>
        <begin position="334"/>
        <end position="348"/>
    </location>
</feature>
<organism evidence="2 3">
    <name type="scientific">Candidatus Gottesmanbacteria bacterium RIFCSPHIGHO2_01_FULL_40_15</name>
    <dbReference type="NCBI Taxonomy" id="1798376"/>
    <lineage>
        <taxon>Bacteria</taxon>
        <taxon>Candidatus Gottesmaniibacteriota</taxon>
    </lineage>
</organism>
<evidence type="ECO:0000256" key="1">
    <source>
        <dbReference type="SAM" id="MobiDB-lite"/>
    </source>
</evidence>
<proteinExistence type="predicted"/>
<protein>
    <submittedName>
        <fullName evidence="2">Uncharacterized protein</fullName>
    </submittedName>
</protein>
<name>A0A1F5Z1L3_9BACT</name>
<dbReference type="AlphaFoldDB" id="A0A1F5Z1L3"/>
<reference evidence="2 3" key="1">
    <citation type="journal article" date="2016" name="Nat. Commun.">
        <title>Thousands of microbial genomes shed light on interconnected biogeochemical processes in an aquifer system.</title>
        <authorList>
            <person name="Anantharaman K."/>
            <person name="Brown C.T."/>
            <person name="Hug L.A."/>
            <person name="Sharon I."/>
            <person name="Castelle C.J."/>
            <person name="Probst A.J."/>
            <person name="Thomas B.C."/>
            <person name="Singh A."/>
            <person name="Wilkins M.J."/>
            <person name="Karaoz U."/>
            <person name="Brodie E.L."/>
            <person name="Williams K.H."/>
            <person name="Hubbard S.S."/>
            <person name="Banfield J.F."/>
        </authorList>
    </citation>
    <scope>NUCLEOTIDE SEQUENCE [LARGE SCALE GENOMIC DNA]</scope>
</reference>
<feature type="region of interest" description="Disordered" evidence="1">
    <location>
        <begin position="325"/>
        <end position="365"/>
    </location>
</feature>